<dbReference type="RefSeq" id="WP_104417289.1">
    <property type="nucleotide sequence ID" value="NZ_PTIT01000032.1"/>
</dbReference>
<accession>A0A2S6G2V8</accession>
<dbReference type="PANTHER" id="PTHR13194">
    <property type="entry name" value="COMPLEX I INTERMEDIATE-ASSOCIATED PROTEIN 30"/>
    <property type="match status" value="1"/>
</dbReference>
<gene>
    <name evidence="4" type="ORF">B0H24_10332</name>
    <name evidence="3" type="ORF">BY455_1322</name>
</gene>
<dbReference type="Proteomes" id="UP000239648">
    <property type="component" value="Unassembled WGS sequence"/>
</dbReference>
<evidence type="ECO:0000313" key="6">
    <source>
        <dbReference type="Proteomes" id="UP000239648"/>
    </source>
</evidence>
<dbReference type="InterPro" id="IPR008979">
    <property type="entry name" value="Galactose-bd-like_sf"/>
</dbReference>
<reference evidence="3 6" key="1">
    <citation type="submission" date="2018-02" db="EMBL/GenBank/DDBJ databases">
        <title>Deep subsurface shale carbon reservoir microbial communities from Ohio and West Virginia, USA.</title>
        <authorList>
            <person name="Wrighton K."/>
        </authorList>
    </citation>
    <scope>NUCLEOTIDE SEQUENCE [LARGE SCALE GENOMIC DNA]</scope>
    <source>
        <strain evidence="3 6">UTICA-S1B6</strain>
    </source>
</reference>
<organism evidence="4 5">
    <name type="scientific">Marinobacter persicus</name>
    <dbReference type="NCBI Taxonomy" id="930118"/>
    <lineage>
        <taxon>Bacteria</taxon>
        <taxon>Pseudomonadati</taxon>
        <taxon>Pseudomonadota</taxon>
        <taxon>Gammaproteobacteria</taxon>
        <taxon>Pseudomonadales</taxon>
        <taxon>Marinobacteraceae</taxon>
        <taxon>Marinobacter</taxon>
    </lineage>
</organism>
<protein>
    <submittedName>
        <fullName evidence="4">Complex I intermediate-associated protein 30 (CIA30)</fullName>
    </submittedName>
</protein>
<dbReference type="EMBL" id="PTIU01000033">
    <property type="protein sequence ID" value="PPK52606.1"/>
    <property type="molecule type" value="Genomic_DNA"/>
</dbReference>
<dbReference type="OrthoDB" id="442188at2"/>
<evidence type="ECO:0000259" key="2">
    <source>
        <dbReference type="Pfam" id="PF08547"/>
    </source>
</evidence>
<sequence length="169" mass="18751">MNDLRRAHLISFSQDNDTLQWQPIGDPVMGGRSEGRVAINAGQGCFSGTVRPDNGGGFASAKADLPKPLDASDYTGIEFLALGDGKTYKVGLRNTTDRRSPVYQHSFTPTPGEWNRIRLPFTDFVPTWRGKVLTDCEPLDASRLASVSLFISGGQFGEFQLWMEDWFLF</sequence>
<evidence type="ECO:0000313" key="4">
    <source>
        <dbReference type="EMBL" id="PPK52606.1"/>
    </source>
</evidence>
<proteinExistence type="inferred from homology"/>
<dbReference type="SUPFAM" id="SSF49785">
    <property type="entry name" value="Galactose-binding domain-like"/>
    <property type="match status" value="1"/>
</dbReference>
<name>A0A2S6G2V8_9GAMM</name>
<feature type="domain" description="NADH:ubiquinone oxidoreductase intermediate-associated protein 30" evidence="2">
    <location>
        <begin position="11"/>
        <end position="161"/>
    </location>
</feature>
<keyword evidence="6" id="KW-1185">Reference proteome</keyword>
<dbReference type="Pfam" id="PF08547">
    <property type="entry name" value="CIA30"/>
    <property type="match status" value="1"/>
</dbReference>
<dbReference type="InterPro" id="IPR013857">
    <property type="entry name" value="NADH-UbQ_OxRdtase-assoc_prot30"/>
</dbReference>
<dbReference type="InterPro" id="IPR039131">
    <property type="entry name" value="NDUFAF1"/>
</dbReference>
<dbReference type="EMBL" id="PTIT01000032">
    <property type="protein sequence ID" value="PPK50147.1"/>
    <property type="molecule type" value="Genomic_DNA"/>
</dbReference>
<dbReference type="AlphaFoldDB" id="A0A2S6G2V8"/>
<evidence type="ECO:0000256" key="1">
    <source>
        <dbReference type="ARBA" id="ARBA00007884"/>
    </source>
</evidence>
<dbReference type="PANTHER" id="PTHR13194:SF19">
    <property type="entry name" value="NAD(P)-BINDING ROSSMANN-FOLD SUPERFAMILY PROTEIN"/>
    <property type="match status" value="1"/>
</dbReference>
<reference evidence="4 5" key="2">
    <citation type="submission" date="2018-02" db="EMBL/GenBank/DDBJ databases">
        <title>Subsurface microbial communities from deep shales in Ohio and West Virginia, USA.</title>
        <authorList>
            <person name="Wrighton K."/>
        </authorList>
    </citation>
    <scope>NUCLEOTIDE SEQUENCE [LARGE SCALE GENOMIC DNA]</scope>
    <source>
        <strain evidence="4 5">UTICA-S1B9</strain>
    </source>
</reference>
<evidence type="ECO:0000313" key="5">
    <source>
        <dbReference type="Proteomes" id="UP000239446"/>
    </source>
</evidence>
<evidence type="ECO:0000313" key="3">
    <source>
        <dbReference type="EMBL" id="PPK50147.1"/>
    </source>
</evidence>
<comment type="caution">
    <text evidence="4">The sequence shown here is derived from an EMBL/GenBank/DDBJ whole genome shotgun (WGS) entry which is preliminary data.</text>
</comment>
<comment type="similarity">
    <text evidence="1">Belongs to the CIA30 family.</text>
</comment>
<dbReference type="Proteomes" id="UP000239446">
    <property type="component" value="Unassembled WGS sequence"/>
</dbReference>
<dbReference type="Gene3D" id="2.60.120.430">
    <property type="entry name" value="Galactose-binding lectin"/>
    <property type="match status" value="1"/>
</dbReference>